<dbReference type="OrthoDB" id="6116322at2759"/>
<name>A0A8S3PZH0_MYTED</name>
<dbReference type="InterPro" id="IPR041249">
    <property type="entry name" value="HEPN_DZIP3"/>
</dbReference>
<reference evidence="2" key="1">
    <citation type="submission" date="2021-03" db="EMBL/GenBank/DDBJ databases">
        <authorList>
            <person name="Bekaert M."/>
        </authorList>
    </citation>
    <scope>NUCLEOTIDE SEQUENCE</scope>
</reference>
<evidence type="ECO:0000313" key="2">
    <source>
        <dbReference type="EMBL" id="CAG2188862.1"/>
    </source>
</evidence>
<dbReference type="Pfam" id="PF18738">
    <property type="entry name" value="HEPN_DZIP3"/>
    <property type="match status" value="1"/>
</dbReference>
<dbReference type="Proteomes" id="UP000683360">
    <property type="component" value="Unassembled WGS sequence"/>
</dbReference>
<sequence>MSLSEEESNFLRFYFLNLKIATKAVRVYFDYVHPPAGLAGELTKSSVTLKGLRFMTKLQLQILYPSPRKLRFVYVWCLPSTKPATSESAPVTGWDKLPLPGDTSTSADLVRVKWYRNQIVHSKDGILSPIDFSQFWGDLEVAIGRLGGTSLLSEAQSAHQIVLDRSLTDMLFILRNCEKNVNDLHLTQVKHGSMIDDLQKAIENQSFIKEQYENKRLNDSHQKVKVDNLTNQLTRQEWKYENKFKEIDEKLVKHDGQIAKQDELRIKQGGQLAKHKEQLSNCEKNIDDISEKLHDTNVTSGKSSLVFS</sequence>
<feature type="domain" description="DZIP3-like HEPN" evidence="1">
    <location>
        <begin position="38"/>
        <end position="165"/>
    </location>
</feature>
<dbReference type="AlphaFoldDB" id="A0A8S3PZH0"/>
<proteinExistence type="predicted"/>
<evidence type="ECO:0000313" key="3">
    <source>
        <dbReference type="Proteomes" id="UP000683360"/>
    </source>
</evidence>
<keyword evidence="3" id="KW-1185">Reference proteome</keyword>
<comment type="caution">
    <text evidence="2">The sequence shown here is derived from an EMBL/GenBank/DDBJ whole genome shotgun (WGS) entry which is preliminary data.</text>
</comment>
<evidence type="ECO:0000259" key="1">
    <source>
        <dbReference type="Pfam" id="PF18738"/>
    </source>
</evidence>
<protein>
    <recommendedName>
        <fullName evidence="1">DZIP3-like HEPN domain-containing protein</fullName>
    </recommendedName>
</protein>
<gene>
    <name evidence="2" type="ORF">MEDL_4233</name>
</gene>
<organism evidence="2 3">
    <name type="scientific">Mytilus edulis</name>
    <name type="common">Blue mussel</name>
    <dbReference type="NCBI Taxonomy" id="6550"/>
    <lineage>
        <taxon>Eukaryota</taxon>
        <taxon>Metazoa</taxon>
        <taxon>Spiralia</taxon>
        <taxon>Lophotrochozoa</taxon>
        <taxon>Mollusca</taxon>
        <taxon>Bivalvia</taxon>
        <taxon>Autobranchia</taxon>
        <taxon>Pteriomorphia</taxon>
        <taxon>Mytilida</taxon>
        <taxon>Mytiloidea</taxon>
        <taxon>Mytilidae</taxon>
        <taxon>Mytilinae</taxon>
        <taxon>Mytilus</taxon>
    </lineage>
</organism>
<accession>A0A8S3PZH0</accession>
<dbReference type="EMBL" id="CAJPWZ010000276">
    <property type="protein sequence ID" value="CAG2188862.1"/>
    <property type="molecule type" value="Genomic_DNA"/>
</dbReference>